<protein>
    <submittedName>
        <fullName evidence="1">Uncharacterized protein</fullName>
    </submittedName>
</protein>
<proteinExistence type="predicted"/>
<keyword evidence="2" id="KW-1185">Reference proteome</keyword>
<organism evidence="1 2">
    <name type="scientific">Choristoneura fumiferana</name>
    <name type="common">Spruce budworm moth</name>
    <name type="synonym">Archips fumiferana</name>
    <dbReference type="NCBI Taxonomy" id="7141"/>
    <lineage>
        <taxon>Eukaryota</taxon>
        <taxon>Metazoa</taxon>
        <taxon>Ecdysozoa</taxon>
        <taxon>Arthropoda</taxon>
        <taxon>Hexapoda</taxon>
        <taxon>Insecta</taxon>
        <taxon>Pterygota</taxon>
        <taxon>Neoptera</taxon>
        <taxon>Endopterygota</taxon>
        <taxon>Lepidoptera</taxon>
        <taxon>Glossata</taxon>
        <taxon>Ditrysia</taxon>
        <taxon>Tortricoidea</taxon>
        <taxon>Tortricidae</taxon>
        <taxon>Tortricinae</taxon>
        <taxon>Choristoneura</taxon>
    </lineage>
</organism>
<dbReference type="Proteomes" id="UP001064048">
    <property type="component" value="Chromosome 8"/>
</dbReference>
<dbReference type="EMBL" id="CM046108">
    <property type="protein sequence ID" value="KAI8426027.1"/>
    <property type="molecule type" value="Genomic_DNA"/>
</dbReference>
<gene>
    <name evidence="1" type="ORF">MSG28_005000</name>
</gene>
<reference evidence="1 2" key="1">
    <citation type="journal article" date="2022" name="Genome Biol. Evol.">
        <title>The Spruce Budworm Genome: Reconstructing the Evolutionary History of Antifreeze Proteins.</title>
        <authorList>
            <person name="Beliveau C."/>
            <person name="Gagne P."/>
            <person name="Picq S."/>
            <person name="Vernygora O."/>
            <person name="Keeling C.I."/>
            <person name="Pinkney K."/>
            <person name="Doucet D."/>
            <person name="Wen F."/>
            <person name="Johnston J.S."/>
            <person name="Maaroufi H."/>
            <person name="Boyle B."/>
            <person name="Laroche J."/>
            <person name="Dewar K."/>
            <person name="Juretic N."/>
            <person name="Blackburn G."/>
            <person name="Nisole A."/>
            <person name="Brunet B."/>
            <person name="Brandao M."/>
            <person name="Lumley L."/>
            <person name="Duan J."/>
            <person name="Quan G."/>
            <person name="Lucarotti C.J."/>
            <person name="Roe A.D."/>
            <person name="Sperling F.A.H."/>
            <person name="Levesque R.C."/>
            <person name="Cusson M."/>
        </authorList>
    </citation>
    <scope>NUCLEOTIDE SEQUENCE [LARGE SCALE GENOMIC DNA]</scope>
    <source>
        <strain evidence="1">Glfc:IPQL:Cfum</strain>
    </source>
</reference>
<evidence type="ECO:0000313" key="1">
    <source>
        <dbReference type="EMBL" id="KAI8426027.1"/>
    </source>
</evidence>
<accession>A0ACC0JPC9</accession>
<sequence>MVKGDDQLDTIFRKCFEESTANYSTDDVTFAGNIIKELQRLPAVKPSIANLNETESSMIESPPTLVTGTVQSVQEGSRFLYKPELYLIAKKELSQESSADGIDHNFLHMHVHEIQQNGKVVRTAVTLNKRHSSNGRRKADY</sequence>
<evidence type="ECO:0000313" key="2">
    <source>
        <dbReference type="Proteomes" id="UP001064048"/>
    </source>
</evidence>
<comment type="caution">
    <text evidence="1">The sequence shown here is derived from an EMBL/GenBank/DDBJ whole genome shotgun (WGS) entry which is preliminary data.</text>
</comment>
<name>A0ACC0JPC9_CHOFU</name>